<dbReference type="AlphaFoldDB" id="A0A8X6WW85"/>
<evidence type="ECO:0000313" key="2">
    <source>
        <dbReference type="Proteomes" id="UP000886998"/>
    </source>
</evidence>
<dbReference type="OrthoDB" id="6436625at2759"/>
<accession>A0A8X6WW85</accession>
<reference evidence="1" key="1">
    <citation type="submission" date="2020-08" db="EMBL/GenBank/DDBJ databases">
        <title>Multicomponent nature underlies the extraordinary mechanical properties of spider dragline silk.</title>
        <authorList>
            <person name="Kono N."/>
            <person name="Nakamura H."/>
            <person name="Mori M."/>
            <person name="Yoshida Y."/>
            <person name="Ohtoshi R."/>
            <person name="Malay A.D."/>
            <person name="Moran D.A.P."/>
            <person name="Tomita M."/>
            <person name="Numata K."/>
            <person name="Arakawa K."/>
        </authorList>
    </citation>
    <scope>NUCLEOTIDE SEQUENCE</scope>
</reference>
<comment type="caution">
    <text evidence="1">The sequence shown here is derived from an EMBL/GenBank/DDBJ whole genome shotgun (WGS) entry which is preliminary data.</text>
</comment>
<proteinExistence type="predicted"/>
<evidence type="ECO:0000313" key="1">
    <source>
        <dbReference type="EMBL" id="GFY42508.1"/>
    </source>
</evidence>
<organism evidence="1 2">
    <name type="scientific">Trichonephila inaurata madagascariensis</name>
    <dbReference type="NCBI Taxonomy" id="2747483"/>
    <lineage>
        <taxon>Eukaryota</taxon>
        <taxon>Metazoa</taxon>
        <taxon>Ecdysozoa</taxon>
        <taxon>Arthropoda</taxon>
        <taxon>Chelicerata</taxon>
        <taxon>Arachnida</taxon>
        <taxon>Araneae</taxon>
        <taxon>Araneomorphae</taxon>
        <taxon>Entelegynae</taxon>
        <taxon>Araneoidea</taxon>
        <taxon>Nephilidae</taxon>
        <taxon>Trichonephila</taxon>
        <taxon>Trichonephila inaurata</taxon>
    </lineage>
</organism>
<dbReference type="EMBL" id="BMAV01003104">
    <property type="protein sequence ID" value="GFY42508.1"/>
    <property type="molecule type" value="Genomic_DNA"/>
</dbReference>
<sequence>MTDDIEISEDEAKELIGSLINYVDGGFADKAAEIINADEMTTSKSASRNYFPEAHGEWTRTLFPRRTDIATETNANIANNCQIYISQSDQQILSKQILSVPPPHLTFPPPLHIPPPPLPSTLHSLSAQTQPFYIPSYHQPLQSYSHDRFRMTVPRNYSSVWLLTNGIQQQLQNSTCQSSTSTGHQVFFINRYYNQSQINLPLQTGTSTILQSQINPPALSHKYGGHGNIMTMSSAHSPQTLTNCDKMATQQNEHSLREMSKNRILQNVTNRNFANKHQYLLPEVSQLNMGHYKSSIKNMKSDLPNMQNSLLHLAISKTLQLKQLPILSPELKKLVETNQLSQLKRIPPGFQNNRKSPITQKLRKEASSVLLSKHNLLNYTQGIPVQKLKQNIYNAEIEVRKRFKNPCNCKEQEF</sequence>
<protein>
    <submittedName>
        <fullName evidence="1">Uncharacterized protein</fullName>
    </submittedName>
</protein>
<dbReference type="Proteomes" id="UP000886998">
    <property type="component" value="Unassembled WGS sequence"/>
</dbReference>
<keyword evidence="2" id="KW-1185">Reference proteome</keyword>
<gene>
    <name evidence="1" type="primary">AVEN_73816_1</name>
    <name evidence="1" type="ORF">TNIN_331631</name>
</gene>
<name>A0A8X6WW85_9ARAC</name>